<proteinExistence type="predicted"/>
<dbReference type="Proteomes" id="UP000321555">
    <property type="component" value="Chromosome"/>
</dbReference>
<organism evidence="3 4">
    <name type="scientific">Cytobacillus dafuensis</name>
    <name type="common">Bacillus dafuensis</name>
    <dbReference type="NCBI Taxonomy" id="1742359"/>
    <lineage>
        <taxon>Bacteria</taxon>
        <taxon>Bacillati</taxon>
        <taxon>Bacillota</taxon>
        <taxon>Bacilli</taxon>
        <taxon>Bacillales</taxon>
        <taxon>Bacillaceae</taxon>
        <taxon>Cytobacillus</taxon>
    </lineage>
</organism>
<dbReference type="RefSeq" id="WP_057770834.1">
    <property type="nucleotide sequence ID" value="NZ_CP042593.1"/>
</dbReference>
<reference evidence="4" key="1">
    <citation type="submission" date="2019-08" db="EMBL/GenBank/DDBJ databases">
        <authorList>
            <person name="Zheng X."/>
        </authorList>
    </citation>
    <scope>NUCLEOTIDE SEQUENCE [LARGE SCALE GENOMIC DNA]</scope>
    <source>
        <strain evidence="4">FJAT-25496</strain>
    </source>
</reference>
<name>A0A5B8Z7F8_CYTDA</name>
<feature type="compositionally biased region" description="Polar residues" evidence="2">
    <location>
        <begin position="904"/>
        <end position="934"/>
    </location>
</feature>
<feature type="coiled-coil region" evidence="1">
    <location>
        <begin position="242"/>
        <end position="312"/>
    </location>
</feature>
<accession>A0A5B8Z7F8</accession>
<evidence type="ECO:0000256" key="2">
    <source>
        <dbReference type="SAM" id="MobiDB-lite"/>
    </source>
</evidence>
<evidence type="ECO:0000256" key="1">
    <source>
        <dbReference type="SAM" id="Coils"/>
    </source>
</evidence>
<feature type="region of interest" description="Disordered" evidence="2">
    <location>
        <begin position="449"/>
        <end position="1041"/>
    </location>
</feature>
<feature type="compositionally biased region" description="Polar residues" evidence="2">
    <location>
        <begin position="974"/>
        <end position="992"/>
    </location>
</feature>
<feature type="compositionally biased region" description="Polar residues" evidence="2">
    <location>
        <begin position="823"/>
        <end position="835"/>
    </location>
</feature>
<evidence type="ECO:0000313" key="4">
    <source>
        <dbReference type="Proteomes" id="UP000321555"/>
    </source>
</evidence>
<feature type="compositionally biased region" description="Polar residues" evidence="2">
    <location>
        <begin position="486"/>
        <end position="495"/>
    </location>
</feature>
<protein>
    <submittedName>
        <fullName evidence="3">Uncharacterized protein</fullName>
    </submittedName>
</protein>
<gene>
    <name evidence="3" type="ORF">FSZ17_13370</name>
</gene>
<feature type="compositionally biased region" description="Polar residues" evidence="2">
    <location>
        <begin position="548"/>
        <end position="582"/>
    </location>
</feature>
<feature type="compositionally biased region" description="Polar residues" evidence="2">
    <location>
        <begin position="507"/>
        <end position="522"/>
    </location>
</feature>
<feature type="compositionally biased region" description="Basic and acidic residues" evidence="2">
    <location>
        <begin position="649"/>
        <end position="676"/>
    </location>
</feature>
<sequence>MADDKEKKDVNKHIEVTGILENTLKDANEEVRSRFFAVIDTILTLNPYDSNYTFGGSTFEGIANIASGNVWGFRSIQLFKVLIQDIVRYYVMNSNSQDPEMLKLKLKANGRNYVTSGEALAIYEESQLMDKILEGIATATVASMGTTGLSAMVLGELFKFLAAVWEYEKVEVPRKAITKAEEYEMKVTESTAKANIEKLKAEDAIAAAKFSIREGRFTGDPEKAKEAFRKTKEKIKEAIVYAKNVDKEAENANKYIESVEKNAELARKNGVPELLEKKRSLEREAKEFEKKAEAAESEVKKAKEKVEKGDISYIYDEDQAQKSAHNLRVKAKYAKLEAEEIAVDEKWVSKFGISEKKSQKALVDAVQQSKHIRDLKNKAKEITSVAIQLSREVEVLRSRGENLGEEILEANLTRDLMDEAGMDKFAYGDDEETLLSEYEDYVEIDEAEYGDYEDINDPEFNGDEGTNDPEYGGNKGIGLPEGSNHGGNNTQKVGNSSGGGAGKNPQKPKSAQSPAGNSQKGRNYSGAGADTIPQNPISAKSLAENIEQGGNPSESGGVNPQNPKSSLSPDGSSLKRGQSNPAEKTEVLRPKKQEIAQTPSQLSSRRSEPVIEEQTGQIDEPTVKQSSGRISESTDTESTDSMNKSTTARPEEQKKESKAKHSTDWGHTPDKSKPTDSGKPSGIKGFWKKAITSLKQVVNPDSHDDKITGILEEIERESNRSDKSMHKKNKQQEVALQEKIAQINKVKNPLNKPRSDSDSKVHDHTSDSTKKDSVIAKKQRVNVKRGEHAGTAKIRGILNKNHSGSGVHEHNSISKEDMKGEITNPQILRKSTSQAEHAVGKDSVTATNKHAIPGERRIENATAAKIKGFLNKDFTDSKVHKHTPNSKNNKLNTDSTRANHSELKSSTNITNKTNRVQESTHVLNKNSEPNSKKTNQQHKSDSSFFGKLNKIVEGLNKHETHQKKHETPKKENHQGSGRSIISNQKPNNSQTPRKNHQGHSTGTGGSSSKGSYTLKPGNRTTVSYKGKSGRSGGSSSGRKRR</sequence>
<feature type="compositionally biased region" description="Polar residues" evidence="2">
    <location>
        <begin position="885"/>
        <end position="896"/>
    </location>
</feature>
<keyword evidence="4" id="KW-1185">Reference proteome</keyword>
<dbReference type="EMBL" id="CP042593">
    <property type="protein sequence ID" value="QED48143.1"/>
    <property type="molecule type" value="Genomic_DNA"/>
</dbReference>
<feature type="compositionally biased region" description="Acidic residues" evidence="2">
    <location>
        <begin position="449"/>
        <end position="467"/>
    </location>
</feature>
<dbReference type="AlphaFoldDB" id="A0A5B8Z7F8"/>
<keyword evidence="1" id="KW-0175">Coiled coil</keyword>
<feature type="compositionally biased region" description="Basic and acidic residues" evidence="2">
    <location>
        <begin position="583"/>
        <end position="594"/>
    </location>
</feature>
<dbReference type="STRING" id="1742359.GCA_001439625_01743"/>
<feature type="compositionally biased region" description="Basic and acidic residues" evidence="2">
    <location>
        <begin position="807"/>
        <end position="820"/>
    </location>
</feature>
<dbReference type="KEGG" id="bda:FSZ17_13370"/>
<feature type="compositionally biased region" description="Polar residues" evidence="2">
    <location>
        <begin position="595"/>
        <end position="604"/>
    </location>
</feature>
<feature type="compositionally biased region" description="Basic and acidic residues" evidence="2">
    <location>
        <begin position="753"/>
        <end position="775"/>
    </location>
</feature>
<evidence type="ECO:0000313" key="3">
    <source>
        <dbReference type="EMBL" id="QED48143.1"/>
    </source>
</evidence>